<organism evidence="9 10">
    <name type="scientific">Streptomyces mesophilus</name>
    <dbReference type="NCBI Taxonomy" id="1775132"/>
    <lineage>
        <taxon>Bacteria</taxon>
        <taxon>Bacillati</taxon>
        <taxon>Actinomycetota</taxon>
        <taxon>Actinomycetes</taxon>
        <taxon>Kitasatosporales</taxon>
        <taxon>Streptomycetaceae</taxon>
        <taxon>Streptomyces</taxon>
    </lineage>
</organism>
<dbReference type="InterPro" id="IPR035906">
    <property type="entry name" value="MetI-like_sf"/>
</dbReference>
<accession>A0A6G4XBI7</accession>
<dbReference type="Pfam" id="PF00528">
    <property type="entry name" value="BPD_transp_1"/>
    <property type="match status" value="1"/>
</dbReference>
<sequence length="292" mass="31970">MPEALVEQPRVRPRIRPRTRIRFGRVAAYLFVGSGALLMVLPFLAALFNSLKSHAQYIEVPPVILPDPPQWSNYSQVWDRAPFGTYALNSFVIATAATVGNVLSSAMVGHALARMRLPARGALLTAALGTLMLPTVVTIIPSFLMFREFGWLDTFLPLIVPFWLATPFGIFLMRQSFLAIPQDFQEAATLDGAGPWRIFTRIHLPLVKPALATLSVFTFMASWGAVLEPTVYLTSPDKLTLPLGVMGLRGQFVGNDQLVTAAALMSLVPILVLFVVAQRYFVRGAMSAGVKG</sequence>
<feature type="transmembrane region" description="Helical" evidence="7">
    <location>
        <begin position="206"/>
        <end position="226"/>
    </location>
</feature>
<comment type="similarity">
    <text evidence="7">Belongs to the binding-protein-dependent transport system permease family.</text>
</comment>
<dbReference type="Proteomes" id="UP000481109">
    <property type="component" value="Unassembled WGS sequence"/>
</dbReference>
<keyword evidence="2 7" id="KW-0813">Transport</keyword>
<feature type="transmembrane region" description="Helical" evidence="7">
    <location>
        <begin position="258"/>
        <end position="277"/>
    </location>
</feature>
<dbReference type="PANTHER" id="PTHR43744">
    <property type="entry name" value="ABC TRANSPORTER PERMEASE PROTEIN MG189-RELATED-RELATED"/>
    <property type="match status" value="1"/>
</dbReference>
<dbReference type="AlphaFoldDB" id="A0A6G4XBI7"/>
<evidence type="ECO:0000313" key="9">
    <source>
        <dbReference type="EMBL" id="NGO74748.1"/>
    </source>
</evidence>
<keyword evidence="5 7" id="KW-1133">Transmembrane helix</keyword>
<comment type="subcellular location">
    <subcellularLocation>
        <location evidence="1 7">Cell membrane</location>
        <topology evidence="1 7">Multi-pass membrane protein</topology>
    </subcellularLocation>
</comment>
<feature type="transmembrane region" description="Helical" evidence="7">
    <location>
        <begin position="86"/>
        <end position="109"/>
    </location>
</feature>
<dbReference type="CDD" id="cd06261">
    <property type="entry name" value="TM_PBP2"/>
    <property type="match status" value="1"/>
</dbReference>
<feature type="transmembrane region" description="Helical" evidence="7">
    <location>
        <begin position="155"/>
        <end position="173"/>
    </location>
</feature>
<dbReference type="PANTHER" id="PTHR43744:SF12">
    <property type="entry name" value="ABC TRANSPORTER PERMEASE PROTEIN MG189-RELATED"/>
    <property type="match status" value="1"/>
</dbReference>
<name>A0A6G4XBI7_9ACTN</name>
<dbReference type="GO" id="GO:0055085">
    <property type="term" value="P:transmembrane transport"/>
    <property type="evidence" value="ECO:0007669"/>
    <property type="project" value="InterPro"/>
</dbReference>
<feature type="transmembrane region" description="Helical" evidence="7">
    <location>
        <begin position="121"/>
        <end position="143"/>
    </location>
</feature>
<reference evidence="9 10" key="1">
    <citation type="submission" date="2020-02" db="EMBL/GenBank/DDBJ databases">
        <title>Whole-genome analyses of novel actinobacteria.</title>
        <authorList>
            <person name="Sahin N."/>
            <person name="Tokatli A."/>
        </authorList>
    </citation>
    <scope>NUCLEOTIDE SEQUENCE [LARGE SCALE GENOMIC DNA]</scope>
    <source>
        <strain evidence="9 10">YC504</strain>
    </source>
</reference>
<protein>
    <submittedName>
        <fullName evidence="9">Carbohydrate ABC transporter permease</fullName>
    </submittedName>
</protein>
<keyword evidence="3" id="KW-1003">Cell membrane</keyword>
<keyword evidence="4 7" id="KW-0812">Transmembrane</keyword>
<dbReference type="PROSITE" id="PS50928">
    <property type="entry name" value="ABC_TM1"/>
    <property type="match status" value="1"/>
</dbReference>
<dbReference type="SUPFAM" id="SSF161098">
    <property type="entry name" value="MetI-like"/>
    <property type="match status" value="1"/>
</dbReference>
<evidence type="ECO:0000256" key="3">
    <source>
        <dbReference type="ARBA" id="ARBA00022475"/>
    </source>
</evidence>
<dbReference type="InterPro" id="IPR000515">
    <property type="entry name" value="MetI-like"/>
</dbReference>
<evidence type="ECO:0000256" key="5">
    <source>
        <dbReference type="ARBA" id="ARBA00022989"/>
    </source>
</evidence>
<proteinExistence type="inferred from homology"/>
<feature type="transmembrane region" description="Helical" evidence="7">
    <location>
        <begin position="26"/>
        <end position="48"/>
    </location>
</feature>
<evidence type="ECO:0000259" key="8">
    <source>
        <dbReference type="PROSITE" id="PS50928"/>
    </source>
</evidence>
<keyword evidence="10" id="KW-1185">Reference proteome</keyword>
<evidence type="ECO:0000313" key="10">
    <source>
        <dbReference type="Proteomes" id="UP000481109"/>
    </source>
</evidence>
<dbReference type="Gene3D" id="1.10.3720.10">
    <property type="entry name" value="MetI-like"/>
    <property type="match status" value="1"/>
</dbReference>
<dbReference type="GO" id="GO:0005886">
    <property type="term" value="C:plasma membrane"/>
    <property type="evidence" value="ECO:0007669"/>
    <property type="project" value="UniProtKB-SubCell"/>
</dbReference>
<evidence type="ECO:0000256" key="4">
    <source>
        <dbReference type="ARBA" id="ARBA00022692"/>
    </source>
</evidence>
<evidence type="ECO:0000256" key="7">
    <source>
        <dbReference type="RuleBase" id="RU363032"/>
    </source>
</evidence>
<evidence type="ECO:0000256" key="6">
    <source>
        <dbReference type="ARBA" id="ARBA00023136"/>
    </source>
</evidence>
<comment type="caution">
    <text evidence="9">The sequence shown here is derived from an EMBL/GenBank/DDBJ whole genome shotgun (WGS) entry which is preliminary data.</text>
</comment>
<feature type="domain" description="ABC transmembrane type-1" evidence="8">
    <location>
        <begin position="87"/>
        <end position="277"/>
    </location>
</feature>
<dbReference type="EMBL" id="JAAKZW010000005">
    <property type="protein sequence ID" value="NGO74748.1"/>
    <property type="molecule type" value="Genomic_DNA"/>
</dbReference>
<evidence type="ECO:0000256" key="2">
    <source>
        <dbReference type="ARBA" id="ARBA00022448"/>
    </source>
</evidence>
<keyword evidence="6 7" id="KW-0472">Membrane</keyword>
<gene>
    <name evidence="9" type="ORF">G6045_03460</name>
</gene>
<evidence type="ECO:0000256" key="1">
    <source>
        <dbReference type="ARBA" id="ARBA00004651"/>
    </source>
</evidence>